<evidence type="ECO:0000313" key="1">
    <source>
        <dbReference type="EMBL" id="HJF85610.1"/>
    </source>
</evidence>
<protein>
    <submittedName>
        <fullName evidence="1">HI0074 family nucleotidyltransferase substrate-binding subunit</fullName>
    </submittedName>
</protein>
<dbReference type="NCBIfam" id="TIGR01987">
    <property type="entry name" value="HI0074"/>
    <property type="match status" value="1"/>
</dbReference>
<dbReference type="InterPro" id="IPR010235">
    <property type="entry name" value="HepT"/>
</dbReference>
<proteinExistence type="predicted"/>
<dbReference type="Proteomes" id="UP000780768">
    <property type="component" value="Unassembled WGS sequence"/>
</dbReference>
<dbReference type="AlphaFoldDB" id="A0A921HNE0"/>
<dbReference type="Gene3D" id="1.20.120.330">
    <property type="entry name" value="Nucleotidyltransferases domain 2"/>
    <property type="match status" value="1"/>
</dbReference>
<organism evidence="1 2">
    <name type="scientific">Megamonas hypermegale</name>
    <dbReference type="NCBI Taxonomy" id="158847"/>
    <lineage>
        <taxon>Bacteria</taxon>
        <taxon>Bacillati</taxon>
        <taxon>Bacillota</taxon>
        <taxon>Negativicutes</taxon>
        <taxon>Selenomonadales</taxon>
        <taxon>Selenomonadaceae</taxon>
        <taxon>Megamonas</taxon>
    </lineage>
</organism>
<evidence type="ECO:0000313" key="2">
    <source>
        <dbReference type="Proteomes" id="UP000780768"/>
    </source>
</evidence>
<dbReference type="SUPFAM" id="SSF81593">
    <property type="entry name" value="Nucleotidyltransferase substrate binding subunit/domain"/>
    <property type="match status" value="1"/>
</dbReference>
<dbReference type="EMBL" id="DYVR01000225">
    <property type="protein sequence ID" value="HJF85610.1"/>
    <property type="molecule type" value="Genomic_DNA"/>
</dbReference>
<comment type="caution">
    <text evidence="1">The sequence shown here is derived from an EMBL/GenBank/DDBJ whole genome shotgun (WGS) entry which is preliminary data.</text>
</comment>
<gene>
    <name evidence="1" type="ORF">K8V65_08120</name>
</gene>
<dbReference type="Pfam" id="PF08780">
    <property type="entry name" value="NTase_sub_bind"/>
    <property type="match status" value="1"/>
</dbReference>
<name>A0A921HNE0_9FIRM</name>
<reference evidence="1" key="1">
    <citation type="journal article" date="2021" name="PeerJ">
        <title>Extensive microbial diversity within the chicken gut microbiome revealed by metagenomics and culture.</title>
        <authorList>
            <person name="Gilroy R."/>
            <person name="Ravi A."/>
            <person name="Getino M."/>
            <person name="Pursley I."/>
            <person name="Horton D.L."/>
            <person name="Alikhan N.F."/>
            <person name="Baker D."/>
            <person name="Gharbi K."/>
            <person name="Hall N."/>
            <person name="Watson M."/>
            <person name="Adriaenssens E.M."/>
            <person name="Foster-Nyarko E."/>
            <person name="Jarju S."/>
            <person name="Secka A."/>
            <person name="Antonio M."/>
            <person name="Oren A."/>
            <person name="Chaudhuri R.R."/>
            <person name="La Ragione R."/>
            <person name="Hildebrand F."/>
            <person name="Pallen M.J."/>
        </authorList>
    </citation>
    <scope>NUCLEOTIDE SEQUENCE</scope>
    <source>
        <strain evidence="1">7318</strain>
    </source>
</reference>
<reference evidence="1" key="2">
    <citation type="submission" date="2021-09" db="EMBL/GenBank/DDBJ databases">
        <authorList>
            <person name="Gilroy R."/>
        </authorList>
    </citation>
    <scope>NUCLEOTIDE SEQUENCE</scope>
    <source>
        <strain evidence="1">7318</strain>
    </source>
</reference>
<sequence>MQKYNKFSHHLNILSNASNENLSNEFIISGIYYKFGIQFDLSWKLFKELLTYEGISSYSTGSPREIIKAAYKCYNFIDEDIWLSMLKARNTITHIYDSQQAQIMVQEIITKYIPEFQKIETALIEHYGKDIKQF</sequence>
<accession>A0A921HNE0</accession>